<dbReference type="KEGG" id="dpg:DESPIGER_0632"/>
<dbReference type="EMBL" id="LT630450">
    <property type="protein sequence ID" value="SFV72516.1"/>
    <property type="molecule type" value="Genomic_DNA"/>
</dbReference>
<evidence type="ECO:0000313" key="2">
    <source>
        <dbReference type="Proteomes" id="UP000186323"/>
    </source>
</evidence>
<reference evidence="2" key="1">
    <citation type="submission" date="2016-10" db="EMBL/GenBank/DDBJ databases">
        <authorList>
            <person name="Wegmann U."/>
        </authorList>
    </citation>
    <scope>NUCLEOTIDE SEQUENCE [LARGE SCALE GENOMIC DNA]</scope>
</reference>
<evidence type="ECO:0000313" key="1">
    <source>
        <dbReference type="EMBL" id="SFV72516.1"/>
    </source>
</evidence>
<protein>
    <submittedName>
        <fullName evidence="1">Uncharacterized protein</fullName>
    </submittedName>
</protein>
<accession>A0A1K1LCP5</accession>
<name>A0A1K1LCP5_9BACT</name>
<dbReference type="Proteomes" id="UP000186323">
    <property type="component" value="Chromosome I"/>
</dbReference>
<dbReference type="AlphaFoldDB" id="A0A1K1LCP5"/>
<organism evidence="1 2">
    <name type="scientific">Desulfovibrio piger</name>
    <dbReference type="NCBI Taxonomy" id="901"/>
    <lineage>
        <taxon>Bacteria</taxon>
        <taxon>Pseudomonadati</taxon>
        <taxon>Thermodesulfobacteriota</taxon>
        <taxon>Desulfovibrionia</taxon>
        <taxon>Desulfovibrionales</taxon>
        <taxon>Desulfovibrionaceae</taxon>
        <taxon>Desulfovibrio</taxon>
    </lineage>
</organism>
<sequence length="81" mass="9151">MFESIMSQQGFTRVTTEKMMTGGQDVPSLCRARPDYERQCIICGHGPVVDFYTMDGNFVDSSDMCGVCTFGRQECRDPGHW</sequence>
<keyword evidence="2" id="KW-1185">Reference proteome</keyword>
<proteinExistence type="predicted"/>
<gene>
    <name evidence="1" type="ORF">DESPIGER_0632</name>
</gene>